<evidence type="ECO:0000256" key="11">
    <source>
        <dbReference type="ARBA" id="ARBA00023316"/>
    </source>
</evidence>
<comment type="catalytic activity">
    <reaction evidence="12">
        <text>Successive hydrolysis of beta-D-glucose units from the non-reducing ends of (1-&gt;3)-beta-D-glucans, releasing alpha-glucose.</text>
        <dbReference type="EC" id="3.2.1.58"/>
    </reaction>
</comment>
<comment type="function">
    <text evidence="13">Glucosidase involved in the degradation of cellulosic biomass. Active on lichenan.</text>
</comment>
<evidence type="ECO:0000256" key="7">
    <source>
        <dbReference type="ARBA" id="ARBA00022989"/>
    </source>
</evidence>
<dbReference type="AlphaFoldDB" id="A0A137P4K8"/>
<gene>
    <name evidence="20" type="ORF">CONCODRAFT_79064</name>
</gene>
<protein>
    <recommendedName>
        <fullName evidence="14">glucan 1,3-beta-glucosidase</fullName>
        <ecNumber evidence="14">3.2.1.58</ecNumber>
    </recommendedName>
    <alternativeName>
        <fullName evidence="15">Exo-1,3-beta-glucanase D</fullName>
    </alternativeName>
</protein>
<dbReference type="GO" id="GO:0005886">
    <property type="term" value="C:plasma membrane"/>
    <property type="evidence" value="ECO:0007669"/>
    <property type="project" value="UniProtKB-SubCell"/>
</dbReference>
<dbReference type="InterPro" id="IPR017853">
    <property type="entry name" value="GH"/>
</dbReference>
<evidence type="ECO:0000256" key="8">
    <source>
        <dbReference type="ARBA" id="ARBA00023136"/>
    </source>
</evidence>
<dbReference type="EC" id="3.2.1.58" evidence="14"/>
<evidence type="ECO:0000256" key="17">
    <source>
        <dbReference type="SAM" id="MobiDB-lite"/>
    </source>
</evidence>
<feature type="compositionally biased region" description="Polar residues" evidence="17">
    <location>
        <begin position="1"/>
        <end position="19"/>
    </location>
</feature>
<evidence type="ECO:0000313" key="20">
    <source>
        <dbReference type="EMBL" id="KXN69948.1"/>
    </source>
</evidence>
<evidence type="ECO:0000256" key="5">
    <source>
        <dbReference type="ARBA" id="ARBA00022801"/>
    </source>
</evidence>
<dbReference type="Gene3D" id="3.20.20.80">
    <property type="entry name" value="Glycosidases"/>
    <property type="match status" value="1"/>
</dbReference>
<dbReference type="GO" id="GO:0071555">
    <property type="term" value="P:cell wall organization"/>
    <property type="evidence" value="ECO:0007669"/>
    <property type="project" value="UniProtKB-KW"/>
</dbReference>
<dbReference type="OrthoDB" id="62120at2759"/>
<evidence type="ECO:0000256" key="4">
    <source>
        <dbReference type="ARBA" id="ARBA00022692"/>
    </source>
</evidence>
<comment type="subcellular location">
    <subcellularLocation>
        <location evidence="1">Cell membrane</location>
        <topology evidence="1">Single-pass type II membrane protein</topology>
    </subcellularLocation>
</comment>
<feature type="region of interest" description="Disordered" evidence="17">
    <location>
        <begin position="1"/>
        <end position="28"/>
    </location>
</feature>
<feature type="domain" description="Glycoside hydrolase family 5" evidence="19">
    <location>
        <begin position="201"/>
        <end position="441"/>
    </location>
</feature>
<feature type="transmembrane region" description="Helical" evidence="18">
    <location>
        <begin position="44"/>
        <end position="67"/>
    </location>
</feature>
<dbReference type="Proteomes" id="UP000070444">
    <property type="component" value="Unassembled WGS sequence"/>
</dbReference>
<keyword evidence="6" id="KW-0735">Signal-anchor</keyword>
<dbReference type="InterPro" id="IPR050386">
    <property type="entry name" value="Glycosyl_hydrolase_5"/>
</dbReference>
<evidence type="ECO:0000256" key="1">
    <source>
        <dbReference type="ARBA" id="ARBA00004401"/>
    </source>
</evidence>
<dbReference type="InterPro" id="IPR001547">
    <property type="entry name" value="Glyco_hydro_5"/>
</dbReference>
<evidence type="ECO:0000256" key="2">
    <source>
        <dbReference type="ARBA" id="ARBA00005641"/>
    </source>
</evidence>
<evidence type="ECO:0000256" key="15">
    <source>
        <dbReference type="ARBA" id="ARBA00041260"/>
    </source>
</evidence>
<dbReference type="PANTHER" id="PTHR31297:SF34">
    <property type="entry name" value="GLUCAN 1,3-BETA-GLUCOSIDASE 2"/>
    <property type="match status" value="1"/>
</dbReference>
<evidence type="ECO:0000256" key="18">
    <source>
        <dbReference type="SAM" id="Phobius"/>
    </source>
</evidence>
<evidence type="ECO:0000256" key="16">
    <source>
        <dbReference type="RuleBase" id="RU361153"/>
    </source>
</evidence>
<evidence type="ECO:0000256" key="14">
    <source>
        <dbReference type="ARBA" id="ARBA00038929"/>
    </source>
</evidence>
<dbReference type="STRING" id="796925.A0A137P4K8"/>
<sequence length="553" mass="62915">MSFYKSQANQSDIPLTSPNYKVPDMARDTPRNKKNRNCCYRYKWWWVALVVLILALGITACVLLLAVKPPALMHALGLDYMLPAGKSNGDVLDDSIPFKDSTKTLPPNPSVAPNLKLVPKDLGSFDDNASPNDMVPSLDQGFPYGSTPIRGVNLGGWLVLEPFLSHSLFSKYSSSDNIIDEWTLLKKLGKKDGFDVMKDHYDTFLTEDHIKKIKEVGINHVRIPVGYWMIDINDDEPFVYGSWEYLLRGIQWCRKYGIRVLIDFHAAPGSQNGWNHSGRSGDRNFLSSKNGNNEELVTRFVGIVRKTQKYFSTPQWKNVVTMIGVLNEPFPDPKNNKEFDMLTDFYKKVQTELRNDVPLEDGPWLTYSDGFQQIDRWNSALNKTSFPKSALDIHDYVAFSPDVYKLDQSKIANIPCEAWRTKYKNSKAHLAMTVTGEFSAAVNDCGIYLNGVKLGSRLNGDFDYPSLNGDNNAKPCTNCECYKYTNYGNYTTEFKGFLKKFVERQMETFEAGGGGWFFWNFRTQDNLSPAWDFLLGVEQGWIPNDVNKRENSC</sequence>
<dbReference type="GO" id="GO:0005576">
    <property type="term" value="C:extracellular region"/>
    <property type="evidence" value="ECO:0007669"/>
    <property type="project" value="TreeGrafter"/>
</dbReference>
<evidence type="ECO:0000256" key="9">
    <source>
        <dbReference type="ARBA" id="ARBA00023180"/>
    </source>
</evidence>
<proteinExistence type="inferred from homology"/>
<dbReference type="OMA" id="PGYPDCT"/>
<keyword evidence="10 16" id="KW-0326">Glycosidase</keyword>
<keyword evidence="3" id="KW-1003">Cell membrane</keyword>
<reference evidence="20 21" key="1">
    <citation type="journal article" date="2015" name="Genome Biol. Evol.">
        <title>Phylogenomic analyses indicate that early fungi evolved digesting cell walls of algal ancestors of land plants.</title>
        <authorList>
            <person name="Chang Y."/>
            <person name="Wang S."/>
            <person name="Sekimoto S."/>
            <person name="Aerts A.L."/>
            <person name="Choi C."/>
            <person name="Clum A."/>
            <person name="LaButti K.M."/>
            <person name="Lindquist E.A."/>
            <person name="Yee Ngan C."/>
            <person name="Ohm R.A."/>
            <person name="Salamov A.A."/>
            <person name="Grigoriev I.V."/>
            <person name="Spatafora J.W."/>
            <person name="Berbee M.L."/>
        </authorList>
    </citation>
    <scope>NUCLEOTIDE SEQUENCE [LARGE SCALE GENOMIC DNA]</scope>
    <source>
        <strain evidence="20 21">NRRL 28638</strain>
    </source>
</reference>
<dbReference type="GO" id="GO:0004338">
    <property type="term" value="F:glucan exo-1,3-beta-glucosidase activity"/>
    <property type="evidence" value="ECO:0007669"/>
    <property type="project" value="UniProtKB-EC"/>
</dbReference>
<keyword evidence="21" id="KW-1185">Reference proteome</keyword>
<evidence type="ECO:0000256" key="6">
    <source>
        <dbReference type="ARBA" id="ARBA00022968"/>
    </source>
</evidence>
<dbReference type="GO" id="GO:0009986">
    <property type="term" value="C:cell surface"/>
    <property type="evidence" value="ECO:0007669"/>
    <property type="project" value="TreeGrafter"/>
</dbReference>
<evidence type="ECO:0000256" key="12">
    <source>
        <dbReference type="ARBA" id="ARBA00036824"/>
    </source>
</evidence>
<keyword evidence="9" id="KW-0325">Glycoprotein</keyword>
<comment type="similarity">
    <text evidence="2 16">Belongs to the glycosyl hydrolase 5 (cellulase A) family.</text>
</comment>
<dbReference type="PANTHER" id="PTHR31297">
    <property type="entry name" value="GLUCAN ENDO-1,6-BETA-GLUCOSIDASE B"/>
    <property type="match status" value="1"/>
</dbReference>
<dbReference type="SUPFAM" id="SSF51445">
    <property type="entry name" value="(Trans)glycosidases"/>
    <property type="match status" value="1"/>
</dbReference>
<organism evidence="20 21">
    <name type="scientific">Conidiobolus coronatus (strain ATCC 28846 / CBS 209.66 / NRRL 28638)</name>
    <name type="common">Delacroixia coronata</name>
    <dbReference type="NCBI Taxonomy" id="796925"/>
    <lineage>
        <taxon>Eukaryota</taxon>
        <taxon>Fungi</taxon>
        <taxon>Fungi incertae sedis</taxon>
        <taxon>Zoopagomycota</taxon>
        <taxon>Entomophthoromycotina</taxon>
        <taxon>Entomophthoromycetes</taxon>
        <taxon>Entomophthorales</taxon>
        <taxon>Ancylistaceae</taxon>
        <taxon>Conidiobolus</taxon>
    </lineage>
</organism>
<keyword evidence="4 18" id="KW-0812">Transmembrane</keyword>
<name>A0A137P4K8_CONC2</name>
<evidence type="ECO:0000256" key="10">
    <source>
        <dbReference type="ARBA" id="ARBA00023295"/>
    </source>
</evidence>
<evidence type="ECO:0000256" key="13">
    <source>
        <dbReference type="ARBA" id="ARBA00037126"/>
    </source>
</evidence>
<keyword evidence="7 18" id="KW-1133">Transmembrane helix</keyword>
<dbReference type="Pfam" id="PF00150">
    <property type="entry name" value="Cellulase"/>
    <property type="match status" value="1"/>
</dbReference>
<accession>A0A137P4K8</accession>
<evidence type="ECO:0000259" key="19">
    <source>
        <dbReference type="Pfam" id="PF00150"/>
    </source>
</evidence>
<keyword evidence="8 18" id="KW-0472">Membrane</keyword>
<dbReference type="EMBL" id="KQ964517">
    <property type="protein sequence ID" value="KXN69948.1"/>
    <property type="molecule type" value="Genomic_DNA"/>
</dbReference>
<keyword evidence="11" id="KW-0961">Cell wall biogenesis/degradation</keyword>
<evidence type="ECO:0000256" key="3">
    <source>
        <dbReference type="ARBA" id="ARBA00022475"/>
    </source>
</evidence>
<evidence type="ECO:0000313" key="21">
    <source>
        <dbReference type="Proteomes" id="UP000070444"/>
    </source>
</evidence>
<keyword evidence="5 16" id="KW-0378">Hydrolase</keyword>
<dbReference type="GO" id="GO:0009251">
    <property type="term" value="P:glucan catabolic process"/>
    <property type="evidence" value="ECO:0007669"/>
    <property type="project" value="TreeGrafter"/>
</dbReference>